<gene>
    <name evidence="8" type="ORF">GP475_05475</name>
</gene>
<evidence type="ECO:0000256" key="6">
    <source>
        <dbReference type="SAM" id="Phobius"/>
    </source>
</evidence>
<comment type="subcellular location">
    <subcellularLocation>
        <location evidence="1">Membrane</location>
        <topology evidence="1">Multi-pass membrane protein</topology>
    </subcellularLocation>
</comment>
<feature type="transmembrane region" description="Helical" evidence="6">
    <location>
        <begin position="78"/>
        <end position="97"/>
    </location>
</feature>
<dbReference type="Pfam" id="PF05154">
    <property type="entry name" value="TM2"/>
    <property type="match status" value="1"/>
</dbReference>
<dbReference type="Proteomes" id="UP000516320">
    <property type="component" value="Chromosome"/>
</dbReference>
<keyword evidence="4 6" id="KW-0472">Membrane</keyword>
<protein>
    <submittedName>
        <fullName evidence="8">NINE protein</fullName>
    </submittedName>
</protein>
<accession>A0A7H0SNN1</accession>
<evidence type="ECO:0000256" key="4">
    <source>
        <dbReference type="ARBA" id="ARBA00023136"/>
    </source>
</evidence>
<keyword evidence="2 6" id="KW-0812">Transmembrane</keyword>
<dbReference type="InterPro" id="IPR007829">
    <property type="entry name" value="TM2"/>
</dbReference>
<feature type="transmembrane region" description="Helical" evidence="6">
    <location>
        <begin position="109"/>
        <end position="137"/>
    </location>
</feature>
<feature type="region of interest" description="Disordered" evidence="5">
    <location>
        <begin position="48"/>
        <end position="69"/>
    </location>
</feature>
<dbReference type="RefSeq" id="WP_187975614.1">
    <property type="nucleotide sequence ID" value="NZ_CP046884.1"/>
</dbReference>
<dbReference type="KEGG" id="cpoy:GP475_05475"/>
<dbReference type="GO" id="GO:0016020">
    <property type="term" value="C:membrane"/>
    <property type="evidence" value="ECO:0007669"/>
    <property type="project" value="UniProtKB-SubCell"/>
</dbReference>
<organism evidence="8 9">
    <name type="scientific">Corynebacterium poyangense</name>
    <dbReference type="NCBI Taxonomy" id="2684405"/>
    <lineage>
        <taxon>Bacteria</taxon>
        <taxon>Bacillati</taxon>
        <taxon>Actinomycetota</taxon>
        <taxon>Actinomycetes</taxon>
        <taxon>Mycobacteriales</taxon>
        <taxon>Corynebacteriaceae</taxon>
        <taxon>Corynebacterium</taxon>
    </lineage>
</organism>
<evidence type="ECO:0000313" key="8">
    <source>
        <dbReference type="EMBL" id="QNQ90156.1"/>
    </source>
</evidence>
<evidence type="ECO:0000256" key="1">
    <source>
        <dbReference type="ARBA" id="ARBA00004141"/>
    </source>
</evidence>
<evidence type="ECO:0000256" key="3">
    <source>
        <dbReference type="ARBA" id="ARBA00022989"/>
    </source>
</evidence>
<evidence type="ECO:0000256" key="5">
    <source>
        <dbReference type="SAM" id="MobiDB-lite"/>
    </source>
</evidence>
<dbReference type="AlphaFoldDB" id="A0A7H0SNN1"/>
<evidence type="ECO:0000256" key="2">
    <source>
        <dbReference type="ARBA" id="ARBA00022692"/>
    </source>
</evidence>
<keyword evidence="3 6" id="KW-1133">Transmembrane helix</keyword>
<sequence>MDSFDKDGLPIKPRKGNWENTQEQIFAKHPGADVGAFNVQDVGAQSYRPSITQPSAPEPVSQPVDSGLQAHRPPKNKALAACLALFLGTTGAHNFYLGNYRRGVAQLTFLGLSSFLAGVPGFLLVVWAIIEFVLILADVGAYNTRGHQ</sequence>
<evidence type="ECO:0000259" key="7">
    <source>
        <dbReference type="Pfam" id="PF05154"/>
    </source>
</evidence>
<proteinExistence type="predicted"/>
<feature type="domain" description="TM2" evidence="7">
    <location>
        <begin position="74"/>
        <end position="121"/>
    </location>
</feature>
<name>A0A7H0SNN1_9CORY</name>
<reference evidence="8 9" key="1">
    <citation type="submission" date="2019-12" db="EMBL/GenBank/DDBJ databases">
        <title>Corynebacterium sp. nov., isolated from feces of the Anser Albifrons in China.</title>
        <authorList>
            <person name="Liu Q."/>
        </authorList>
    </citation>
    <scope>NUCLEOTIDE SEQUENCE [LARGE SCALE GENOMIC DNA]</scope>
    <source>
        <strain evidence="8 9">4H37-19</strain>
    </source>
</reference>
<dbReference type="EMBL" id="CP046884">
    <property type="protein sequence ID" value="QNQ90156.1"/>
    <property type="molecule type" value="Genomic_DNA"/>
</dbReference>
<keyword evidence="9" id="KW-1185">Reference proteome</keyword>
<evidence type="ECO:0000313" key="9">
    <source>
        <dbReference type="Proteomes" id="UP000516320"/>
    </source>
</evidence>